<evidence type="ECO:0000256" key="1">
    <source>
        <dbReference type="ARBA" id="ARBA00010982"/>
    </source>
</evidence>
<dbReference type="EMBL" id="BOOC01000011">
    <property type="protein sequence ID" value="GIH39843.1"/>
    <property type="molecule type" value="Genomic_DNA"/>
</dbReference>
<dbReference type="InterPro" id="IPR020616">
    <property type="entry name" value="Thiolase_N"/>
</dbReference>
<feature type="domain" description="Thiolase N-terminal" evidence="5">
    <location>
        <begin position="8"/>
        <end position="256"/>
    </location>
</feature>
<accession>A0ABQ4FYL0</accession>
<organism evidence="7 8">
    <name type="scientific">Microbispora corallina</name>
    <dbReference type="NCBI Taxonomy" id="83302"/>
    <lineage>
        <taxon>Bacteria</taxon>
        <taxon>Bacillati</taxon>
        <taxon>Actinomycetota</taxon>
        <taxon>Actinomycetes</taxon>
        <taxon>Streptosporangiales</taxon>
        <taxon>Streptosporangiaceae</taxon>
        <taxon>Microbispora</taxon>
    </lineage>
</organism>
<dbReference type="RefSeq" id="WP_204057334.1">
    <property type="nucleotide sequence ID" value="NZ_BAAAGP010000011.1"/>
</dbReference>
<gene>
    <name evidence="7" type="primary">atoB_2</name>
    <name evidence="7" type="ORF">Mco01_28430</name>
</gene>
<sequence>MAATPEAYIAGAVRTPVGRRGGGLSLVHPADLGAHVLAALVERTGIDPAAVDDVVFGCVDAVGPQAGDVARTCWLAAGLPEEVPGVTVDRQCGSSQQAVHFAAQAVMSGTADLVVAGGVQNMSQIPIAYASLGAAESLGLTEGPFAGSRGWRARYGEQEVSQFRGAEMIADRWGITRAAMEEFAYASHVRAVRAAGEGRFAREIAPLEGVTADEGPRPDTSPEKMAALRPLVEGGRLTAAVASQISDGAAALLVASGRALRTHGLTPRARIHHLSARGEDPVRMLSAPIPATAYALKKAGMTIGDLDHVEINEAFASVVLAWLKEFDVDPGLVNPNGGAIALGHPLGATGARLMTTMLHELERTGGRYGLQTMCEGGGQANVTILERL</sequence>
<evidence type="ECO:0000256" key="2">
    <source>
        <dbReference type="ARBA" id="ARBA00022679"/>
    </source>
</evidence>
<dbReference type="InterPro" id="IPR020617">
    <property type="entry name" value="Thiolase_C"/>
</dbReference>
<dbReference type="InterPro" id="IPR016039">
    <property type="entry name" value="Thiolase-like"/>
</dbReference>
<reference evidence="7 8" key="1">
    <citation type="submission" date="2021-01" db="EMBL/GenBank/DDBJ databases">
        <title>Whole genome shotgun sequence of Microbispora corallina NBRC 16416.</title>
        <authorList>
            <person name="Komaki H."/>
            <person name="Tamura T."/>
        </authorList>
    </citation>
    <scope>NUCLEOTIDE SEQUENCE [LARGE SCALE GENOMIC DNA]</scope>
    <source>
        <strain evidence="7 8">NBRC 16416</strain>
    </source>
</reference>
<proteinExistence type="inferred from homology"/>
<evidence type="ECO:0000256" key="3">
    <source>
        <dbReference type="ARBA" id="ARBA00023315"/>
    </source>
</evidence>
<dbReference type="NCBIfam" id="TIGR01930">
    <property type="entry name" value="AcCoA-C-Actrans"/>
    <property type="match status" value="1"/>
</dbReference>
<dbReference type="PANTHER" id="PTHR43365">
    <property type="entry name" value="BLR7806 PROTEIN"/>
    <property type="match status" value="1"/>
</dbReference>
<comment type="caution">
    <text evidence="7">The sequence shown here is derived from an EMBL/GenBank/DDBJ whole genome shotgun (WGS) entry which is preliminary data.</text>
</comment>
<evidence type="ECO:0000313" key="8">
    <source>
        <dbReference type="Proteomes" id="UP000603904"/>
    </source>
</evidence>
<dbReference type="PIRSF" id="PIRSF000429">
    <property type="entry name" value="Ac-CoA_Ac_transf"/>
    <property type="match status" value="1"/>
</dbReference>
<evidence type="ECO:0000259" key="6">
    <source>
        <dbReference type="Pfam" id="PF02803"/>
    </source>
</evidence>
<dbReference type="Pfam" id="PF00108">
    <property type="entry name" value="Thiolase_N"/>
    <property type="match status" value="1"/>
</dbReference>
<dbReference type="CDD" id="cd00751">
    <property type="entry name" value="thiolase"/>
    <property type="match status" value="1"/>
</dbReference>
<dbReference type="NCBIfam" id="NF005865">
    <property type="entry name" value="PRK07801.1"/>
    <property type="match status" value="1"/>
</dbReference>
<evidence type="ECO:0000256" key="4">
    <source>
        <dbReference type="RuleBase" id="RU003557"/>
    </source>
</evidence>
<keyword evidence="8" id="KW-1185">Reference proteome</keyword>
<dbReference type="Proteomes" id="UP000603904">
    <property type="component" value="Unassembled WGS sequence"/>
</dbReference>
<keyword evidence="3 4" id="KW-0012">Acyltransferase</keyword>
<dbReference type="Gene3D" id="3.40.47.10">
    <property type="match status" value="2"/>
</dbReference>
<comment type="similarity">
    <text evidence="1 4">Belongs to the thiolase-like superfamily. Thiolase family.</text>
</comment>
<dbReference type="InterPro" id="IPR020613">
    <property type="entry name" value="Thiolase_CS"/>
</dbReference>
<name>A0ABQ4FYL0_9ACTN</name>
<keyword evidence="2 4" id="KW-0808">Transferase</keyword>
<protein>
    <submittedName>
        <fullName evidence="7">Acetyl-CoA acetyltransferase</fullName>
    </submittedName>
</protein>
<dbReference type="SUPFAM" id="SSF53901">
    <property type="entry name" value="Thiolase-like"/>
    <property type="match status" value="2"/>
</dbReference>
<dbReference type="PANTHER" id="PTHR43365:SF1">
    <property type="entry name" value="ACETYL-COA C-ACYLTRANSFERASE"/>
    <property type="match status" value="1"/>
</dbReference>
<dbReference type="Pfam" id="PF02803">
    <property type="entry name" value="Thiolase_C"/>
    <property type="match status" value="1"/>
</dbReference>
<dbReference type="PROSITE" id="PS00737">
    <property type="entry name" value="THIOLASE_2"/>
    <property type="match status" value="1"/>
</dbReference>
<evidence type="ECO:0000259" key="5">
    <source>
        <dbReference type="Pfam" id="PF00108"/>
    </source>
</evidence>
<dbReference type="InterPro" id="IPR002155">
    <property type="entry name" value="Thiolase"/>
</dbReference>
<feature type="domain" description="Thiolase C-terminal" evidence="6">
    <location>
        <begin position="266"/>
        <end position="387"/>
    </location>
</feature>
<evidence type="ECO:0000313" key="7">
    <source>
        <dbReference type="EMBL" id="GIH39843.1"/>
    </source>
</evidence>